<gene>
    <name evidence="17" type="ORF">CfE428DRAFT_0263</name>
</gene>
<dbReference type="InterPro" id="IPR050324">
    <property type="entry name" value="CDP-alcohol_PTase-I"/>
</dbReference>
<dbReference type="Proteomes" id="UP000005824">
    <property type="component" value="Unassembled WGS sequence"/>
</dbReference>
<dbReference type="PROSITE" id="PS00379">
    <property type="entry name" value="CDP_ALCOHOL_P_TRANSF"/>
    <property type="match status" value="1"/>
</dbReference>
<keyword evidence="12" id="KW-0594">Phospholipid biosynthesis</keyword>
<dbReference type="Gene3D" id="1.20.120.1760">
    <property type="match status" value="1"/>
</dbReference>
<protein>
    <recommendedName>
        <fullName evidence="5">CDP-diacylglycerol--serine O-phosphatidyltransferase</fullName>
        <ecNumber evidence="4">2.7.8.8</ecNumber>
    </recommendedName>
    <alternativeName>
        <fullName evidence="14">Phosphatidylserine synthase</fullName>
    </alternativeName>
</protein>
<dbReference type="InterPro" id="IPR004533">
    <property type="entry name" value="CDP-diaglyc--ser_O-PTrfase"/>
</dbReference>
<dbReference type="PANTHER" id="PTHR14269:SF61">
    <property type="entry name" value="CDP-DIACYLGLYCEROL--SERINE O-PHOSPHATIDYLTRANSFERASE"/>
    <property type="match status" value="1"/>
</dbReference>
<evidence type="ECO:0000313" key="17">
    <source>
        <dbReference type="EMBL" id="EDY22138.1"/>
    </source>
</evidence>
<dbReference type="InterPro" id="IPR048254">
    <property type="entry name" value="CDP_ALCOHOL_P_TRANSF_CS"/>
</dbReference>
<evidence type="ECO:0000256" key="13">
    <source>
        <dbReference type="ARBA" id="ARBA00023264"/>
    </source>
</evidence>
<dbReference type="InterPro" id="IPR043130">
    <property type="entry name" value="CDP-OH_PTrfase_TM_dom"/>
</dbReference>
<keyword evidence="13" id="KW-1208">Phospholipid metabolism</keyword>
<evidence type="ECO:0000256" key="11">
    <source>
        <dbReference type="ARBA" id="ARBA00023136"/>
    </source>
</evidence>
<dbReference type="GO" id="GO:0008654">
    <property type="term" value="P:phospholipid biosynthetic process"/>
    <property type="evidence" value="ECO:0007669"/>
    <property type="project" value="UniProtKB-KW"/>
</dbReference>
<feature type="transmembrane region" description="Helical" evidence="16">
    <location>
        <begin position="159"/>
        <end position="178"/>
    </location>
</feature>
<feature type="transmembrane region" description="Helical" evidence="16">
    <location>
        <begin position="190"/>
        <end position="207"/>
    </location>
</feature>
<reference evidence="17 18" key="1">
    <citation type="journal article" date="2011" name="J. Bacteriol.">
        <title>Genome sequence of Chthoniobacter flavus Ellin428, an aerobic heterotrophic soil bacterium.</title>
        <authorList>
            <person name="Kant R."/>
            <person name="van Passel M.W."/>
            <person name="Palva A."/>
            <person name="Lucas S."/>
            <person name="Lapidus A."/>
            <person name="Glavina Del Rio T."/>
            <person name="Dalin E."/>
            <person name="Tice H."/>
            <person name="Bruce D."/>
            <person name="Goodwin L."/>
            <person name="Pitluck S."/>
            <person name="Larimer F.W."/>
            <person name="Land M.L."/>
            <person name="Hauser L."/>
            <person name="Sangwan P."/>
            <person name="de Vos W.M."/>
            <person name="Janssen P.H."/>
            <person name="Smidt H."/>
        </authorList>
    </citation>
    <scope>NUCLEOTIDE SEQUENCE [LARGE SCALE GENOMIC DNA]</scope>
    <source>
        <strain evidence="17 18">Ellin428</strain>
    </source>
</reference>
<evidence type="ECO:0000313" key="18">
    <source>
        <dbReference type="Proteomes" id="UP000005824"/>
    </source>
</evidence>
<comment type="catalytic activity">
    <reaction evidence="1">
        <text>a CDP-1,2-diacyl-sn-glycerol + L-serine = a 1,2-diacyl-sn-glycero-3-phospho-L-serine + CMP + H(+)</text>
        <dbReference type="Rhea" id="RHEA:16913"/>
        <dbReference type="ChEBI" id="CHEBI:15378"/>
        <dbReference type="ChEBI" id="CHEBI:33384"/>
        <dbReference type="ChEBI" id="CHEBI:57262"/>
        <dbReference type="ChEBI" id="CHEBI:58332"/>
        <dbReference type="ChEBI" id="CHEBI:60377"/>
        <dbReference type="EC" id="2.7.8.8"/>
    </reaction>
</comment>
<evidence type="ECO:0000256" key="1">
    <source>
        <dbReference type="ARBA" id="ARBA00000287"/>
    </source>
</evidence>
<sequence length="282" mass="31241">MSESTGPKIYLLPNLMTAGNLFCGFAATLKILEGALIQASALPGMGEAITAADKAAADKFHFAIWCILASCIFDALDGRLARLGGHESPFGREFDSLADIVSFGVAPALMVYRIVLHEFPNVGWLIASVYLICGALRLARFNCLASEDSASANKEFRGFPIPAAAGVIASITLFLLWIDERGREIGQGKWVLPPLMLFLAWMMFSGFKYPSFKAINWRTTRSLPKFIVIAFVLAVTVAYYQWMPAVIFISYLLYGFLRPFLSRKMKEEIEEEVEDEDPLESP</sequence>
<evidence type="ECO:0000256" key="8">
    <source>
        <dbReference type="ARBA" id="ARBA00022692"/>
    </source>
</evidence>
<evidence type="ECO:0000256" key="16">
    <source>
        <dbReference type="SAM" id="Phobius"/>
    </source>
</evidence>
<dbReference type="eggNOG" id="COG1183">
    <property type="taxonomic scope" value="Bacteria"/>
</dbReference>
<evidence type="ECO:0000256" key="10">
    <source>
        <dbReference type="ARBA" id="ARBA00023098"/>
    </source>
</evidence>
<dbReference type="EMBL" id="ABVL01000001">
    <property type="protein sequence ID" value="EDY22138.1"/>
    <property type="molecule type" value="Genomic_DNA"/>
</dbReference>
<keyword evidence="11 16" id="KW-0472">Membrane</keyword>
<keyword evidence="18" id="KW-1185">Reference proteome</keyword>
<evidence type="ECO:0000256" key="12">
    <source>
        <dbReference type="ARBA" id="ARBA00023209"/>
    </source>
</evidence>
<evidence type="ECO:0000256" key="5">
    <source>
        <dbReference type="ARBA" id="ARBA00017171"/>
    </source>
</evidence>
<organism evidence="17 18">
    <name type="scientific">Chthoniobacter flavus Ellin428</name>
    <dbReference type="NCBI Taxonomy" id="497964"/>
    <lineage>
        <taxon>Bacteria</taxon>
        <taxon>Pseudomonadati</taxon>
        <taxon>Verrucomicrobiota</taxon>
        <taxon>Spartobacteria</taxon>
        <taxon>Chthoniobacterales</taxon>
        <taxon>Chthoniobacteraceae</taxon>
        <taxon>Chthoniobacter</taxon>
    </lineage>
</organism>
<dbReference type="InterPro" id="IPR000462">
    <property type="entry name" value="CDP-OH_P_trans"/>
</dbReference>
<evidence type="ECO:0000256" key="4">
    <source>
        <dbReference type="ARBA" id="ARBA00013174"/>
    </source>
</evidence>
<dbReference type="PANTHER" id="PTHR14269">
    <property type="entry name" value="CDP-DIACYLGLYCEROL--GLYCEROL-3-PHOSPHATE 3-PHOSPHATIDYLTRANSFERASE-RELATED"/>
    <property type="match status" value="1"/>
</dbReference>
<evidence type="ECO:0000256" key="2">
    <source>
        <dbReference type="ARBA" id="ARBA00004127"/>
    </source>
</evidence>
<dbReference type="AlphaFoldDB" id="B4CUA0"/>
<dbReference type="EC" id="2.7.8.8" evidence="4"/>
<dbReference type="GO" id="GO:0003882">
    <property type="term" value="F:CDP-diacylglycerol-serine O-phosphatidyltransferase activity"/>
    <property type="evidence" value="ECO:0007669"/>
    <property type="project" value="UniProtKB-EC"/>
</dbReference>
<dbReference type="InParanoid" id="B4CUA0"/>
<evidence type="ECO:0000256" key="3">
    <source>
        <dbReference type="ARBA" id="ARBA00010441"/>
    </source>
</evidence>
<evidence type="ECO:0000256" key="14">
    <source>
        <dbReference type="ARBA" id="ARBA00032361"/>
    </source>
</evidence>
<dbReference type="NCBIfam" id="TIGR00473">
    <property type="entry name" value="pssA"/>
    <property type="match status" value="1"/>
</dbReference>
<dbReference type="RefSeq" id="WP_006977590.1">
    <property type="nucleotide sequence ID" value="NZ_ABVL01000001.1"/>
</dbReference>
<keyword evidence="9 16" id="KW-1133">Transmembrane helix</keyword>
<comment type="similarity">
    <text evidence="3 15">Belongs to the CDP-alcohol phosphatidyltransferase class-I family.</text>
</comment>
<keyword evidence="8 16" id="KW-0812">Transmembrane</keyword>
<accession>B4CUA0</accession>
<name>B4CUA0_9BACT</name>
<keyword evidence="10" id="KW-0443">Lipid metabolism</keyword>
<evidence type="ECO:0000256" key="9">
    <source>
        <dbReference type="ARBA" id="ARBA00022989"/>
    </source>
</evidence>
<comment type="subcellular location">
    <subcellularLocation>
        <location evidence="2">Endomembrane system</location>
        <topology evidence="2">Multi-pass membrane protein</topology>
    </subcellularLocation>
</comment>
<comment type="caution">
    <text evidence="17">The sequence shown here is derived from an EMBL/GenBank/DDBJ whole genome shotgun (WGS) entry which is preliminary data.</text>
</comment>
<dbReference type="GO" id="GO:0012505">
    <property type="term" value="C:endomembrane system"/>
    <property type="evidence" value="ECO:0007669"/>
    <property type="project" value="UniProtKB-SubCell"/>
</dbReference>
<dbReference type="STRING" id="497964.CfE428DRAFT_0263"/>
<dbReference type="Pfam" id="PF01066">
    <property type="entry name" value="CDP-OH_P_transf"/>
    <property type="match status" value="1"/>
</dbReference>
<keyword evidence="7 15" id="KW-0808">Transferase</keyword>
<dbReference type="GO" id="GO:0016020">
    <property type="term" value="C:membrane"/>
    <property type="evidence" value="ECO:0007669"/>
    <property type="project" value="InterPro"/>
</dbReference>
<keyword evidence="6" id="KW-0444">Lipid biosynthesis</keyword>
<evidence type="ECO:0000256" key="15">
    <source>
        <dbReference type="RuleBase" id="RU003750"/>
    </source>
</evidence>
<feature type="transmembrane region" description="Helical" evidence="16">
    <location>
        <begin position="227"/>
        <end position="257"/>
    </location>
</feature>
<feature type="transmembrane region" description="Helical" evidence="16">
    <location>
        <begin position="122"/>
        <end position="139"/>
    </location>
</feature>
<proteinExistence type="inferred from homology"/>
<evidence type="ECO:0000256" key="7">
    <source>
        <dbReference type="ARBA" id="ARBA00022679"/>
    </source>
</evidence>
<evidence type="ECO:0000256" key="6">
    <source>
        <dbReference type="ARBA" id="ARBA00022516"/>
    </source>
</evidence>